<sequence>MNVPPQAVQLTPDIPGGPATDEGSVHRRTVPGLETRDSRTGVETEPARRERDMAVRRPTRGTARHARRGATVRPEIDPVVVVRARDLLERAEILVENADGVPDDAERFRQYYLAALRAAGAALAVYEPPTRRASRRVSPNAWSRISSAVPELADFAGAFARLSTVRMDIESGLRRSVEGSAVTGLRARVLSFLDAVEGIVVSYEQGKLSHQSVDRSDYGYDHIA</sequence>
<feature type="domain" description="SAV-6107-like HEPN" evidence="2">
    <location>
        <begin position="98"/>
        <end position="197"/>
    </location>
</feature>
<evidence type="ECO:0000259" key="2">
    <source>
        <dbReference type="Pfam" id="PF18726"/>
    </source>
</evidence>
<comment type="caution">
    <text evidence="3">The sequence shown here is derived from an EMBL/GenBank/DDBJ whole genome shotgun (WGS) entry which is preliminary data.</text>
</comment>
<reference evidence="3 4" key="1">
    <citation type="submission" date="2012-12" db="EMBL/GenBank/DDBJ databases">
        <title>Whole genome shotgun sequence of Gordonia aichiensis NBRC 108223.</title>
        <authorList>
            <person name="Isaki-Nakamura S."/>
            <person name="Hosoyama A."/>
            <person name="Tsuchikane K."/>
            <person name="Ando Y."/>
            <person name="Baba S."/>
            <person name="Ohji S."/>
            <person name="Hamada M."/>
            <person name="Tamura T."/>
            <person name="Yamazoe A."/>
            <person name="Yamazaki S."/>
            <person name="Fujita N."/>
        </authorList>
    </citation>
    <scope>NUCLEOTIDE SEQUENCE [LARGE SCALE GENOMIC DNA]</scope>
    <source>
        <strain evidence="3 4">NBRC 108223</strain>
    </source>
</reference>
<dbReference type="AlphaFoldDB" id="L7KMF3"/>
<proteinExistence type="predicted"/>
<feature type="region of interest" description="Disordered" evidence="1">
    <location>
        <begin position="1"/>
        <end position="70"/>
    </location>
</feature>
<protein>
    <recommendedName>
        <fullName evidence="2">SAV-6107-like HEPN domain-containing protein</fullName>
    </recommendedName>
</protein>
<dbReference type="eggNOG" id="ENOG5033X83">
    <property type="taxonomic scope" value="Bacteria"/>
</dbReference>
<evidence type="ECO:0000313" key="4">
    <source>
        <dbReference type="Proteomes" id="UP000010988"/>
    </source>
</evidence>
<dbReference type="STRING" id="1220583.GOACH_16_00680"/>
<dbReference type="Proteomes" id="UP000010988">
    <property type="component" value="Unassembled WGS sequence"/>
</dbReference>
<dbReference type="EMBL" id="BANR01000016">
    <property type="protein sequence ID" value="GAC49686.1"/>
    <property type="molecule type" value="Genomic_DNA"/>
</dbReference>
<dbReference type="InterPro" id="IPR040891">
    <property type="entry name" value="HEPN_SAV_6107"/>
</dbReference>
<evidence type="ECO:0000256" key="1">
    <source>
        <dbReference type="SAM" id="MobiDB-lite"/>
    </source>
</evidence>
<accession>L7KMF3</accession>
<feature type="compositionally biased region" description="Basic and acidic residues" evidence="1">
    <location>
        <begin position="34"/>
        <end position="55"/>
    </location>
</feature>
<name>L7KMF3_9ACTN</name>
<organism evidence="3 4">
    <name type="scientific">Gordonia aichiensis NBRC 108223</name>
    <dbReference type="NCBI Taxonomy" id="1220583"/>
    <lineage>
        <taxon>Bacteria</taxon>
        <taxon>Bacillati</taxon>
        <taxon>Actinomycetota</taxon>
        <taxon>Actinomycetes</taxon>
        <taxon>Mycobacteriales</taxon>
        <taxon>Gordoniaceae</taxon>
        <taxon>Gordonia</taxon>
    </lineage>
</organism>
<evidence type="ECO:0000313" key="3">
    <source>
        <dbReference type="EMBL" id="GAC49686.1"/>
    </source>
</evidence>
<dbReference type="Pfam" id="PF18726">
    <property type="entry name" value="HEPN_SAV_6107"/>
    <property type="match status" value="1"/>
</dbReference>
<feature type="compositionally biased region" description="Basic residues" evidence="1">
    <location>
        <begin position="57"/>
        <end position="70"/>
    </location>
</feature>
<gene>
    <name evidence="3" type="ORF">GOACH_16_00680</name>
</gene>
<keyword evidence="4" id="KW-1185">Reference proteome</keyword>